<dbReference type="EMBL" id="JAUTXT010000007">
    <property type="protein sequence ID" value="KAK3677276.1"/>
    <property type="molecule type" value="Genomic_DNA"/>
</dbReference>
<keyword evidence="3" id="KW-1185">Reference proteome</keyword>
<comment type="caution">
    <text evidence="2">The sequence shown here is derived from an EMBL/GenBank/DDBJ whole genome shotgun (WGS) entry which is preliminary data.</text>
</comment>
<feature type="region of interest" description="Disordered" evidence="1">
    <location>
        <begin position="53"/>
        <end position="96"/>
    </location>
</feature>
<organism evidence="2 3">
    <name type="scientific">Recurvomyces mirabilis</name>
    <dbReference type="NCBI Taxonomy" id="574656"/>
    <lineage>
        <taxon>Eukaryota</taxon>
        <taxon>Fungi</taxon>
        <taxon>Dikarya</taxon>
        <taxon>Ascomycota</taxon>
        <taxon>Pezizomycotina</taxon>
        <taxon>Dothideomycetes</taxon>
        <taxon>Dothideomycetidae</taxon>
        <taxon>Mycosphaerellales</taxon>
        <taxon>Teratosphaeriaceae</taxon>
        <taxon>Recurvomyces</taxon>
    </lineage>
</organism>
<dbReference type="Proteomes" id="UP001274830">
    <property type="component" value="Unassembled WGS sequence"/>
</dbReference>
<gene>
    <name evidence="2" type="ORF">LTR78_002814</name>
</gene>
<sequence length="174" mass="18919">MERAIRDTTPQQYGLMGFKTSASLSNHVLKARAIGPRLANIVQNNGVGLAGANANAGTQATSTPRTTATTDSPATHQTPTATSRPTATRHTTSARHTTPPLHLISEHHHPIPPIHANLNIKQFEPHRLPLYSTLCCFIRSTERRPDYFNLTTFADLVHTPTCPDSGENDITINA</sequence>
<evidence type="ECO:0000313" key="3">
    <source>
        <dbReference type="Proteomes" id="UP001274830"/>
    </source>
</evidence>
<reference evidence="2" key="1">
    <citation type="submission" date="2023-07" db="EMBL/GenBank/DDBJ databases">
        <title>Black Yeasts Isolated from many extreme environments.</title>
        <authorList>
            <person name="Coleine C."/>
            <person name="Stajich J.E."/>
            <person name="Selbmann L."/>
        </authorList>
    </citation>
    <scope>NUCLEOTIDE SEQUENCE</scope>
    <source>
        <strain evidence="2">CCFEE 5485</strain>
    </source>
</reference>
<protein>
    <submittedName>
        <fullName evidence="2">Uncharacterized protein</fullName>
    </submittedName>
</protein>
<evidence type="ECO:0000313" key="2">
    <source>
        <dbReference type="EMBL" id="KAK3677276.1"/>
    </source>
</evidence>
<accession>A0AAE0WSV5</accession>
<name>A0AAE0WSV5_9PEZI</name>
<dbReference type="AlphaFoldDB" id="A0AAE0WSV5"/>
<proteinExistence type="predicted"/>
<evidence type="ECO:0000256" key="1">
    <source>
        <dbReference type="SAM" id="MobiDB-lite"/>
    </source>
</evidence>